<dbReference type="GO" id="GO:0050097">
    <property type="term" value="F:methylaspartate mutase activity"/>
    <property type="evidence" value="ECO:0007669"/>
    <property type="project" value="UniProtKB-EC"/>
</dbReference>
<dbReference type="SUPFAM" id="SSF52242">
    <property type="entry name" value="Cobalamin (vitamin B12)-binding domain"/>
    <property type="match status" value="1"/>
</dbReference>
<keyword evidence="6" id="KW-1185">Reference proteome</keyword>
<keyword evidence="2" id="KW-0846">Cobalamin</keyword>
<protein>
    <submittedName>
        <fullName evidence="5">Methylaspartate mutase subunit E</fullName>
        <ecNumber evidence="5">5.4.99.1</ecNumber>
    </submittedName>
</protein>
<dbReference type="Gene3D" id="3.20.20.240">
    <property type="entry name" value="Methylmalonyl-CoA mutase"/>
    <property type="match status" value="1"/>
</dbReference>
<accession>A0ABS1KV34</accession>
<evidence type="ECO:0000256" key="2">
    <source>
        <dbReference type="ARBA" id="ARBA00022628"/>
    </source>
</evidence>
<comment type="cofactor">
    <cofactor evidence="1">
        <name>adenosylcob(III)alamin</name>
        <dbReference type="ChEBI" id="CHEBI:18408"/>
    </cofactor>
</comment>
<dbReference type="Proteomes" id="UP000613030">
    <property type="component" value="Unassembled WGS sequence"/>
</dbReference>
<evidence type="ECO:0000256" key="1">
    <source>
        <dbReference type="ARBA" id="ARBA00001922"/>
    </source>
</evidence>
<dbReference type="EC" id="5.4.99.1" evidence="5"/>
<sequence length="644" mass="72973">MAYKHKLLIGGIGDDAHSVGIRLLELGFCEADFQVKNIGIRNDTELFFELASHFDIMMISNKNGHAELYLQDFAAKLALFRLSNNSPKLWYLGGSLSVSESDFHIKKKFLGMGFTNVYPRPIGFQEVLSDIKKDIHRHDIPKRPINEKDSITNYERTFDYEGIMNRKLTREEMDVQRKAVLREWPTGNDVSMLNYSGRYVKSLDKMLWKNKIEGRAPLFQPRTGVADIEQQISKLKYLESEGSDVSSVQLDAASRAKMYDKAQLGCELSRERKTSQLNGFPIPIYGTKEVRRLVNSVRKPFQLRAGGPDHRFTYEIALNSGISGLEGGFICYTMPYDKLTSPTTALKNWQFIDRLGALYEELHGVLINRECFGVLTATLIEPSIAIVVNIIQALVGAQQGIKSISTGYAEQGNRAQDIAAVHVLEEQVNKYLGQHRFYGCKVTTVYHQFMAAFPSEQAKAEELIFNSSITATLAGATKVMIKTAVEAIKIPDRFDNARSLHLSKKAAALAKTFNIDQHKVEVEKNLIRREVTQIMNAIRDLGNGQIAVGAVKAIELGIIDIPWSPNIYNKNKVVCVRDVDGAIRFYDFGSLPFDEATRTFHREKVMVRKNMERESSIFSLLEKDLSRIWKNDYKRWPLDGIYVN</sequence>
<evidence type="ECO:0000256" key="3">
    <source>
        <dbReference type="ARBA" id="ARBA00023235"/>
    </source>
</evidence>
<dbReference type="RefSeq" id="WP_202012004.1">
    <property type="nucleotide sequence ID" value="NZ_JAERRB010000005.1"/>
</dbReference>
<dbReference type="Gene3D" id="3.40.50.280">
    <property type="entry name" value="Cobalamin-binding domain"/>
    <property type="match status" value="1"/>
</dbReference>
<proteinExistence type="predicted"/>
<evidence type="ECO:0000256" key="4">
    <source>
        <dbReference type="ARBA" id="ARBA00023285"/>
    </source>
</evidence>
<dbReference type="Pfam" id="PF06368">
    <property type="entry name" value="Met_asp_mut_E"/>
    <property type="match status" value="1"/>
</dbReference>
<dbReference type="InterPro" id="IPR014714">
    <property type="entry name" value="Glu_mut_E_C_dom_sf"/>
</dbReference>
<keyword evidence="3 5" id="KW-0413">Isomerase</keyword>
<dbReference type="NCBIfam" id="TIGR01503">
    <property type="entry name" value="MthylAspMut_E"/>
    <property type="match status" value="1"/>
</dbReference>
<dbReference type="InterPro" id="IPR016176">
    <property type="entry name" value="Cbl-dep_enz_cat"/>
</dbReference>
<comment type="caution">
    <text evidence="5">The sequence shown here is derived from an EMBL/GenBank/DDBJ whole genome shotgun (WGS) entry which is preliminary data.</text>
</comment>
<reference evidence="5 6" key="1">
    <citation type="submission" date="2021-01" db="EMBL/GenBank/DDBJ databases">
        <title>Chryseolinea sp. Jin1 Genome sequencing and assembly.</title>
        <authorList>
            <person name="Kim I."/>
        </authorList>
    </citation>
    <scope>NUCLEOTIDE SEQUENCE [LARGE SCALE GENOMIC DNA]</scope>
    <source>
        <strain evidence="5 6">Jin1</strain>
    </source>
</reference>
<dbReference type="InterPro" id="IPR006396">
    <property type="entry name" value="Glu_mut_E"/>
</dbReference>
<gene>
    <name evidence="5" type="ORF">JI741_17765</name>
</gene>
<name>A0ABS1KV34_9BACT</name>
<evidence type="ECO:0000313" key="6">
    <source>
        <dbReference type="Proteomes" id="UP000613030"/>
    </source>
</evidence>
<evidence type="ECO:0000313" key="5">
    <source>
        <dbReference type="EMBL" id="MBL0743082.1"/>
    </source>
</evidence>
<dbReference type="SUPFAM" id="SSF51703">
    <property type="entry name" value="Cobalamin (vitamin B12)-dependent enzymes"/>
    <property type="match status" value="1"/>
</dbReference>
<keyword evidence="4" id="KW-0170">Cobalt</keyword>
<dbReference type="InterPro" id="IPR036724">
    <property type="entry name" value="Cobalamin-bd_sf"/>
</dbReference>
<dbReference type="EMBL" id="JAERRB010000005">
    <property type="protein sequence ID" value="MBL0743082.1"/>
    <property type="molecule type" value="Genomic_DNA"/>
</dbReference>
<dbReference type="Gene3D" id="3.90.970.10">
    <property type="match status" value="1"/>
</dbReference>
<organism evidence="5 6">
    <name type="scientific">Chryseolinea lacunae</name>
    <dbReference type="NCBI Taxonomy" id="2801331"/>
    <lineage>
        <taxon>Bacteria</taxon>
        <taxon>Pseudomonadati</taxon>
        <taxon>Bacteroidota</taxon>
        <taxon>Cytophagia</taxon>
        <taxon>Cytophagales</taxon>
        <taxon>Fulvivirgaceae</taxon>
        <taxon>Chryseolinea</taxon>
    </lineage>
</organism>